<dbReference type="AlphaFoldDB" id="A0A0A9BSH0"/>
<proteinExistence type="predicted"/>
<name>A0A0A9BSH0_ARUDO</name>
<reference evidence="1" key="2">
    <citation type="journal article" date="2015" name="Data Brief">
        <title>Shoot transcriptome of the giant reed, Arundo donax.</title>
        <authorList>
            <person name="Barrero R.A."/>
            <person name="Guerrero F.D."/>
            <person name="Moolhuijzen P."/>
            <person name="Goolsby J.A."/>
            <person name="Tidwell J."/>
            <person name="Bellgard S.E."/>
            <person name="Bellgard M.I."/>
        </authorList>
    </citation>
    <scope>NUCLEOTIDE SEQUENCE</scope>
    <source>
        <tissue evidence="1">Shoot tissue taken approximately 20 cm above the soil surface</tissue>
    </source>
</reference>
<protein>
    <submittedName>
        <fullName evidence="1">Uncharacterized protein</fullName>
    </submittedName>
</protein>
<accession>A0A0A9BSH0</accession>
<evidence type="ECO:0000313" key="1">
    <source>
        <dbReference type="EMBL" id="JAD65113.1"/>
    </source>
</evidence>
<organism evidence="1">
    <name type="scientific">Arundo donax</name>
    <name type="common">Giant reed</name>
    <name type="synonym">Donax arundinaceus</name>
    <dbReference type="NCBI Taxonomy" id="35708"/>
    <lineage>
        <taxon>Eukaryota</taxon>
        <taxon>Viridiplantae</taxon>
        <taxon>Streptophyta</taxon>
        <taxon>Embryophyta</taxon>
        <taxon>Tracheophyta</taxon>
        <taxon>Spermatophyta</taxon>
        <taxon>Magnoliopsida</taxon>
        <taxon>Liliopsida</taxon>
        <taxon>Poales</taxon>
        <taxon>Poaceae</taxon>
        <taxon>PACMAD clade</taxon>
        <taxon>Arundinoideae</taxon>
        <taxon>Arundineae</taxon>
        <taxon>Arundo</taxon>
    </lineage>
</organism>
<sequence>MTAQVGEIYNLGQKITAPLDMPTVVQVVCELVQDSQAKPD</sequence>
<reference evidence="1" key="1">
    <citation type="submission" date="2014-09" db="EMBL/GenBank/DDBJ databases">
        <authorList>
            <person name="Magalhaes I.L.F."/>
            <person name="Oliveira U."/>
            <person name="Santos F.R."/>
            <person name="Vidigal T.H.D.A."/>
            <person name="Brescovit A.D."/>
            <person name="Santos A.J."/>
        </authorList>
    </citation>
    <scope>NUCLEOTIDE SEQUENCE</scope>
    <source>
        <tissue evidence="1">Shoot tissue taken approximately 20 cm above the soil surface</tissue>
    </source>
</reference>
<dbReference type="EMBL" id="GBRH01232782">
    <property type="protein sequence ID" value="JAD65113.1"/>
    <property type="molecule type" value="Transcribed_RNA"/>
</dbReference>